<dbReference type="RefSeq" id="WP_175587319.1">
    <property type="nucleotide sequence ID" value="NZ_JAAGVB010000461.1"/>
</dbReference>
<dbReference type="CDD" id="cd18787">
    <property type="entry name" value="SF2_C_DEAD"/>
    <property type="match status" value="1"/>
</dbReference>
<dbReference type="SUPFAM" id="SSF52540">
    <property type="entry name" value="P-loop containing nucleoside triphosphate hydrolases"/>
    <property type="match status" value="1"/>
</dbReference>
<keyword evidence="2" id="KW-0347">Helicase</keyword>
<comment type="caution">
    <text evidence="2">The sequence shown here is derived from an EMBL/GenBank/DDBJ whole genome shotgun (WGS) entry which is preliminary data.</text>
</comment>
<feature type="domain" description="Helicase C-terminal" evidence="1">
    <location>
        <begin position="1"/>
        <end position="99"/>
    </location>
</feature>
<dbReference type="EMBL" id="JAAGVB010000461">
    <property type="protein sequence ID" value="NEW37156.1"/>
    <property type="molecule type" value="Genomic_DNA"/>
</dbReference>
<organism evidence="2 3">
    <name type="scientific">Nocardia cyriacigeorgica</name>
    <dbReference type="NCBI Taxonomy" id="135487"/>
    <lineage>
        <taxon>Bacteria</taxon>
        <taxon>Bacillati</taxon>
        <taxon>Actinomycetota</taxon>
        <taxon>Actinomycetes</taxon>
        <taxon>Mycobacteriales</taxon>
        <taxon>Nocardiaceae</taxon>
        <taxon>Nocardia</taxon>
    </lineage>
</organism>
<dbReference type="PANTHER" id="PTHR47958">
    <property type="entry name" value="ATP-DEPENDENT RNA HELICASE DBP3"/>
    <property type="match status" value="1"/>
</dbReference>
<proteinExistence type="predicted"/>
<dbReference type="GO" id="GO:0004386">
    <property type="term" value="F:helicase activity"/>
    <property type="evidence" value="ECO:0007669"/>
    <property type="project" value="UniProtKB-KW"/>
</dbReference>
<name>A0A6P1D0S4_9NOCA</name>
<reference evidence="2 3" key="1">
    <citation type="submission" date="2020-01" db="EMBL/GenBank/DDBJ databases">
        <title>Genetics and antimicrobial susceptibilities of Nocardia species isolated from the soil; a comparison with species isolated from humans.</title>
        <authorList>
            <person name="Carrasco G."/>
            <person name="Monzon S."/>
            <person name="Sansegundo M."/>
            <person name="Garcia E."/>
            <person name="Garrido N."/>
            <person name="Medina M.J."/>
            <person name="Villalon P."/>
            <person name="Ramirez-Arocha A.C."/>
            <person name="Jimenez P."/>
            <person name="Cuesta I."/>
            <person name="Valdezate S."/>
        </authorList>
    </citation>
    <scope>NUCLEOTIDE SEQUENCE [LARGE SCALE GENOMIC DNA]</scope>
    <source>
        <strain evidence="2 3">CNM20110626</strain>
    </source>
</reference>
<dbReference type="Gene3D" id="3.40.50.300">
    <property type="entry name" value="P-loop containing nucleotide triphosphate hydrolases"/>
    <property type="match status" value="1"/>
</dbReference>
<dbReference type="PROSITE" id="PS51194">
    <property type="entry name" value="HELICASE_CTER"/>
    <property type="match status" value="1"/>
</dbReference>
<dbReference type="InterPro" id="IPR001650">
    <property type="entry name" value="Helicase_C-like"/>
</dbReference>
<protein>
    <submittedName>
        <fullName evidence="2">ATP-dependent helicase</fullName>
    </submittedName>
</protein>
<keyword evidence="2" id="KW-0378">Hydrolase</keyword>
<dbReference type="AlphaFoldDB" id="A0A6P1D0S4"/>
<keyword evidence="2" id="KW-0067">ATP-binding</keyword>
<accession>A0A6P1D0S4</accession>
<evidence type="ECO:0000313" key="2">
    <source>
        <dbReference type="EMBL" id="NEW37156.1"/>
    </source>
</evidence>
<dbReference type="InterPro" id="IPR027417">
    <property type="entry name" value="P-loop_NTPase"/>
</dbReference>
<keyword evidence="2" id="KW-0547">Nucleotide-binding</keyword>
<dbReference type="Proteomes" id="UP000471166">
    <property type="component" value="Unassembled WGS sequence"/>
</dbReference>
<feature type="non-terminal residue" evidence="2">
    <location>
        <position position="1"/>
    </location>
</feature>
<sequence>DKREVIAEIAARAGRTLLFVRTQYGADKLTGRLREAGIVAQALHGGKTQNNRNRVLAAFADGSVPVLVATDVAARGIHVDAISLVVHVDPPAEAKDYVH</sequence>
<evidence type="ECO:0000313" key="3">
    <source>
        <dbReference type="Proteomes" id="UP000471166"/>
    </source>
</evidence>
<evidence type="ECO:0000259" key="1">
    <source>
        <dbReference type="PROSITE" id="PS51194"/>
    </source>
</evidence>
<gene>
    <name evidence="2" type="ORF">GV791_32070</name>
</gene>
<feature type="non-terminal residue" evidence="2">
    <location>
        <position position="99"/>
    </location>
</feature>
<dbReference type="Pfam" id="PF00271">
    <property type="entry name" value="Helicase_C"/>
    <property type="match status" value="1"/>
</dbReference>
<dbReference type="SMART" id="SM00490">
    <property type="entry name" value="HELICc"/>
    <property type="match status" value="1"/>
</dbReference>